<dbReference type="PANTHER" id="PTHR15271:SF4">
    <property type="entry name" value="CHROMATIN ASSEMBLY FACTOR 1 SUBUNIT B"/>
    <property type="match status" value="1"/>
</dbReference>
<comment type="subcellular location">
    <subcellularLocation>
        <location evidence="1">Nucleus</location>
    </subcellularLocation>
</comment>
<keyword evidence="3 9" id="KW-0853">WD repeat</keyword>
<feature type="domain" description="CAF1B/HIR1 beta-propeller" evidence="10">
    <location>
        <begin position="1"/>
        <end position="430"/>
    </location>
</feature>
<sequence>MLVSTPEIQLHGKDTKSDPIYSVHVQPCPAAGIVRNGRRAFRIATGGVSEIRIWLVEEVTGTAAPLVEFRATLERHQAAINVVRFSPDGTVLASGDVDGVILLWKLVNEVDDPKSIKAEDLGFVNLESWTSQKAGRNHGSEVTDLAWSPDGRYLLSSSCDDTNNIYDVEKLDVVKSFSEAKAFVLGVSWHPRSRNVATISADRFLRLYDPFNKETSCGHKIHRFGTGAFAGELLFMGDDNCMARRRLDFSPDGKLLVAPSGAARQSTKADVKTRIACTYIFNVDINRDNKKIGNPVAVLPATAATSLVRFCPKLFTHRQPPANSRSTQDPDIIPMEVDEDAENEPVMMTSDTPKRHKLLLDGIPYRMIFAVATQKQVLFYDTDMDRPFALIDQIHATDLSDLAWSPDGRMLVVSSLDGFCTFVEFAEDELGQVYAPPVRVIPASVVLPAATAEPSTSRG</sequence>
<evidence type="ECO:0000256" key="1">
    <source>
        <dbReference type="ARBA" id="ARBA00004123"/>
    </source>
</evidence>
<evidence type="ECO:0000256" key="5">
    <source>
        <dbReference type="ARBA" id="ARBA00022763"/>
    </source>
</evidence>
<feature type="repeat" description="WD" evidence="9">
    <location>
        <begin position="73"/>
        <end position="106"/>
    </location>
</feature>
<dbReference type="PROSITE" id="PS50082">
    <property type="entry name" value="WD_REPEATS_2"/>
    <property type="match status" value="2"/>
</dbReference>
<dbReference type="PROSITE" id="PS50294">
    <property type="entry name" value="WD_REPEATS_REGION"/>
    <property type="match status" value="2"/>
</dbReference>
<dbReference type="SMART" id="SM00320">
    <property type="entry name" value="WD40"/>
    <property type="match status" value="4"/>
</dbReference>
<comment type="caution">
    <text evidence="11">The sequence shown here is derived from an EMBL/GenBank/DDBJ whole genome shotgun (WGS) entry which is preliminary data.</text>
</comment>
<keyword evidence="5" id="KW-0227">DNA damage</keyword>
<dbReference type="AlphaFoldDB" id="A0A9X6NFA7"/>
<dbReference type="GO" id="GO:0005634">
    <property type="term" value="C:nucleus"/>
    <property type="evidence" value="ECO:0007669"/>
    <property type="project" value="UniProtKB-SubCell"/>
</dbReference>
<keyword evidence="4" id="KW-0677">Repeat</keyword>
<dbReference type="InterPro" id="IPR045145">
    <property type="entry name" value="PTHR15271"/>
</dbReference>
<dbReference type="GO" id="GO:0006335">
    <property type="term" value="P:DNA replication-dependent chromatin assembly"/>
    <property type="evidence" value="ECO:0007669"/>
    <property type="project" value="InterPro"/>
</dbReference>
<dbReference type="GO" id="GO:0033186">
    <property type="term" value="C:CAF-1 complex"/>
    <property type="evidence" value="ECO:0007669"/>
    <property type="project" value="TreeGrafter"/>
</dbReference>
<dbReference type="Pfam" id="PF24105">
    <property type="entry name" value="Beta-prop_CAF1B_HIR1"/>
    <property type="match status" value="1"/>
</dbReference>
<evidence type="ECO:0000256" key="9">
    <source>
        <dbReference type="PROSITE-ProRule" id="PRU00221"/>
    </source>
</evidence>
<keyword evidence="6" id="KW-0156">Chromatin regulator</keyword>
<dbReference type="GO" id="GO:0006281">
    <property type="term" value="P:DNA repair"/>
    <property type="evidence" value="ECO:0007669"/>
    <property type="project" value="UniProtKB-KW"/>
</dbReference>
<keyword evidence="7" id="KW-0234">DNA repair</keyword>
<evidence type="ECO:0000259" key="10">
    <source>
        <dbReference type="Pfam" id="PF24105"/>
    </source>
</evidence>
<gene>
    <name evidence="11" type="ORF">BV898_16089</name>
</gene>
<evidence type="ECO:0000313" key="11">
    <source>
        <dbReference type="EMBL" id="OWA51616.1"/>
    </source>
</evidence>
<dbReference type="GO" id="GO:0006334">
    <property type="term" value="P:nucleosome assembly"/>
    <property type="evidence" value="ECO:0007669"/>
    <property type="project" value="TreeGrafter"/>
</dbReference>
<evidence type="ECO:0000256" key="3">
    <source>
        <dbReference type="ARBA" id="ARBA00022574"/>
    </source>
</evidence>
<dbReference type="EMBL" id="MTYJ01000233">
    <property type="protein sequence ID" value="OWA51616.1"/>
    <property type="molecule type" value="Genomic_DNA"/>
</dbReference>
<protein>
    <submittedName>
        <fullName evidence="11">Chromatin assembly factor 1 subunit B</fullName>
    </submittedName>
</protein>
<name>A0A9X6NFA7_HYPEX</name>
<dbReference type="Gene3D" id="2.130.10.10">
    <property type="entry name" value="YVTN repeat-like/Quinoprotein amine dehydrogenase"/>
    <property type="match status" value="2"/>
</dbReference>
<evidence type="ECO:0000256" key="6">
    <source>
        <dbReference type="ARBA" id="ARBA00022853"/>
    </source>
</evidence>
<comment type="similarity">
    <text evidence="2">Belongs to the WD repeat HIR1 family.</text>
</comment>
<dbReference type="InterPro" id="IPR001680">
    <property type="entry name" value="WD40_rpt"/>
</dbReference>
<feature type="repeat" description="WD" evidence="9">
    <location>
        <begin position="135"/>
        <end position="176"/>
    </location>
</feature>
<evidence type="ECO:0000256" key="4">
    <source>
        <dbReference type="ARBA" id="ARBA00022737"/>
    </source>
</evidence>
<dbReference type="SUPFAM" id="SSF50978">
    <property type="entry name" value="WD40 repeat-like"/>
    <property type="match status" value="1"/>
</dbReference>
<dbReference type="PANTHER" id="PTHR15271">
    <property type="entry name" value="CHROMATIN ASSEMBLY FACTOR 1 SUBUNIT B"/>
    <property type="match status" value="1"/>
</dbReference>
<dbReference type="InterPro" id="IPR015943">
    <property type="entry name" value="WD40/YVTN_repeat-like_dom_sf"/>
</dbReference>
<keyword evidence="8" id="KW-0539">Nucleus</keyword>
<organism evidence="11 12">
    <name type="scientific">Hypsibius exemplaris</name>
    <name type="common">Freshwater tardigrade</name>
    <dbReference type="NCBI Taxonomy" id="2072580"/>
    <lineage>
        <taxon>Eukaryota</taxon>
        <taxon>Metazoa</taxon>
        <taxon>Ecdysozoa</taxon>
        <taxon>Tardigrada</taxon>
        <taxon>Eutardigrada</taxon>
        <taxon>Parachela</taxon>
        <taxon>Hypsibioidea</taxon>
        <taxon>Hypsibiidae</taxon>
        <taxon>Hypsibius</taxon>
    </lineage>
</organism>
<evidence type="ECO:0000256" key="2">
    <source>
        <dbReference type="ARBA" id="ARBA00007306"/>
    </source>
</evidence>
<reference evidence="12" key="1">
    <citation type="submission" date="2017-01" db="EMBL/GenBank/DDBJ databases">
        <title>Comparative genomics of anhydrobiosis in the tardigrade Hypsibius dujardini.</title>
        <authorList>
            <person name="Yoshida Y."/>
            <person name="Koutsovoulos G."/>
            <person name="Laetsch D."/>
            <person name="Stevens L."/>
            <person name="Kumar S."/>
            <person name="Horikawa D."/>
            <person name="Ishino K."/>
            <person name="Komine S."/>
            <person name="Tomita M."/>
            <person name="Blaxter M."/>
            <person name="Arakawa K."/>
        </authorList>
    </citation>
    <scope>NUCLEOTIDE SEQUENCE [LARGE SCALE GENOMIC DNA]</scope>
    <source>
        <strain evidence="12">Z151</strain>
    </source>
</reference>
<evidence type="ECO:0000313" key="12">
    <source>
        <dbReference type="Proteomes" id="UP000192578"/>
    </source>
</evidence>
<accession>A0A9X6NFA7</accession>
<dbReference type="OrthoDB" id="71227at2759"/>
<evidence type="ECO:0000256" key="8">
    <source>
        <dbReference type="ARBA" id="ARBA00023242"/>
    </source>
</evidence>
<dbReference type="InterPro" id="IPR055410">
    <property type="entry name" value="Beta-prop_CAF1B_HIR1"/>
</dbReference>
<dbReference type="Proteomes" id="UP000192578">
    <property type="component" value="Unassembled WGS sequence"/>
</dbReference>
<keyword evidence="12" id="KW-1185">Reference proteome</keyword>
<evidence type="ECO:0000256" key="7">
    <source>
        <dbReference type="ARBA" id="ARBA00023204"/>
    </source>
</evidence>
<proteinExistence type="inferred from homology"/>
<dbReference type="InterPro" id="IPR036322">
    <property type="entry name" value="WD40_repeat_dom_sf"/>
</dbReference>